<evidence type="ECO:0000313" key="2">
    <source>
        <dbReference type="Proteomes" id="UP000066049"/>
    </source>
</evidence>
<dbReference type="Proteomes" id="UP000066049">
    <property type="component" value="Chromosome"/>
</dbReference>
<dbReference type="AlphaFoldDB" id="A0A0M4TA28"/>
<gene>
    <name evidence="1" type="ORF">CCON33237_0226</name>
</gene>
<dbReference type="EMBL" id="CP012541">
    <property type="protein sequence ID" value="ALF46936.1"/>
    <property type="molecule type" value="Genomic_DNA"/>
</dbReference>
<reference evidence="2" key="1">
    <citation type="submission" date="2015-08" db="EMBL/GenBank/DDBJ databases">
        <title>Comparative genomics of the Campylobacter concisus group.</title>
        <authorList>
            <person name="Miller W.G."/>
            <person name="Yee E."/>
            <person name="Chapman M.H."/>
            <person name="Huynh S."/>
            <person name="Bono J.L."/>
            <person name="On S.L.W."/>
            <person name="St Leger J."/>
            <person name="Foster G."/>
            <person name="Parker C.T."/>
        </authorList>
    </citation>
    <scope>NUCLEOTIDE SEQUENCE [LARGE SCALE GENOMIC DNA]</scope>
    <source>
        <strain evidence="2">ATCC 33237</strain>
    </source>
</reference>
<organism evidence="1 2">
    <name type="scientific">Campylobacter concisus</name>
    <dbReference type="NCBI Taxonomy" id="199"/>
    <lineage>
        <taxon>Bacteria</taxon>
        <taxon>Pseudomonadati</taxon>
        <taxon>Campylobacterota</taxon>
        <taxon>Epsilonproteobacteria</taxon>
        <taxon>Campylobacterales</taxon>
        <taxon>Campylobacteraceae</taxon>
        <taxon>Campylobacter</taxon>
    </lineage>
</organism>
<proteinExistence type="predicted"/>
<sequence length="210" mass="24472">MQKLAINEAAEILGITKEAVYNRIRRGSINTVIENGTKFVILDEKPSSEKATKSTPKSIKTKSQNDEFVNYLLNELSELKSLNLNLQADKDRLFKEKEQMLIERKNEILQIYKDRDEKLMQFLNAMQRPLLAQKNDDIPNNEAIEAEIENESKWINLSEYLKELNLKPKATKKVSEKIIKNIHHSKFIKFKRGVILVRKHKNLKELIGEI</sequence>
<evidence type="ECO:0000313" key="1">
    <source>
        <dbReference type="EMBL" id="ALF46936.1"/>
    </source>
</evidence>
<dbReference type="GeneID" id="28661894"/>
<protein>
    <submittedName>
        <fullName evidence="1">Uncharacterized protein</fullName>
    </submittedName>
</protein>
<dbReference type="KEGG" id="ccoc:CCON33237_0226"/>
<dbReference type="PATRIC" id="fig|199.248.peg.239"/>
<name>A0A0M4TA28_9BACT</name>
<dbReference type="RefSeq" id="WP_054196035.1">
    <property type="nucleotide sequence ID" value="NZ_CABMKQ010000059.1"/>
</dbReference>
<accession>A0A0M4TA28</accession>